<name>A0A409X1C3_PSICY</name>
<dbReference type="EMBL" id="NHYD01002850">
    <property type="protein sequence ID" value="PPQ84536.1"/>
    <property type="molecule type" value="Genomic_DNA"/>
</dbReference>
<feature type="compositionally biased region" description="Polar residues" evidence="1">
    <location>
        <begin position="106"/>
        <end position="117"/>
    </location>
</feature>
<keyword evidence="3" id="KW-1185">Reference proteome</keyword>
<evidence type="ECO:0000256" key="1">
    <source>
        <dbReference type="SAM" id="MobiDB-lite"/>
    </source>
</evidence>
<comment type="caution">
    <text evidence="2">The sequence shown here is derived from an EMBL/GenBank/DDBJ whole genome shotgun (WGS) entry which is preliminary data.</text>
</comment>
<feature type="region of interest" description="Disordered" evidence="1">
    <location>
        <begin position="252"/>
        <end position="387"/>
    </location>
</feature>
<dbReference type="AlphaFoldDB" id="A0A409X1C3"/>
<feature type="region of interest" description="Disordered" evidence="1">
    <location>
        <begin position="1"/>
        <end position="22"/>
    </location>
</feature>
<organism evidence="2 3">
    <name type="scientific">Psilocybe cyanescens</name>
    <dbReference type="NCBI Taxonomy" id="93625"/>
    <lineage>
        <taxon>Eukaryota</taxon>
        <taxon>Fungi</taxon>
        <taxon>Dikarya</taxon>
        <taxon>Basidiomycota</taxon>
        <taxon>Agaricomycotina</taxon>
        <taxon>Agaricomycetes</taxon>
        <taxon>Agaricomycetidae</taxon>
        <taxon>Agaricales</taxon>
        <taxon>Agaricineae</taxon>
        <taxon>Strophariaceae</taxon>
        <taxon>Psilocybe</taxon>
    </lineage>
</organism>
<feature type="compositionally biased region" description="Polar residues" evidence="1">
    <location>
        <begin position="296"/>
        <end position="324"/>
    </location>
</feature>
<feature type="region of interest" description="Disordered" evidence="1">
    <location>
        <begin position="73"/>
        <end position="117"/>
    </location>
</feature>
<gene>
    <name evidence="2" type="ORF">CVT25_007606</name>
</gene>
<evidence type="ECO:0008006" key="4">
    <source>
        <dbReference type="Google" id="ProtNLM"/>
    </source>
</evidence>
<dbReference type="Proteomes" id="UP000283269">
    <property type="component" value="Unassembled WGS sequence"/>
</dbReference>
<protein>
    <recommendedName>
        <fullName evidence="4">Arrestin-like N-terminal domain-containing protein</fullName>
    </recommendedName>
</protein>
<dbReference type="OrthoDB" id="3262423at2759"/>
<feature type="compositionally biased region" description="Polar residues" evidence="1">
    <location>
        <begin position="12"/>
        <end position="22"/>
    </location>
</feature>
<dbReference type="InParanoid" id="A0A409X1C3"/>
<accession>A0A409X1C3</accession>
<feature type="compositionally biased region" description="Polar residues" evidence="1">
    <location>
        <begin position="252"/>
        <end position="265"/>
    </location>
</feature>
<feature type="compositionally biased region" description="Polar residues" evidence="1">
    <location>
        <begin position="74"/>
        <end position="97"/>
    </location>
</feature>
<proteinExistence type="predicted"/>
<feature type="compositionally biased region" description="Low complexity" evidence="1">
    <location>
        <begin position="365"/>
        <end position="374"/>
    </location>
</feature>
<feature type="compositionally biased region" description="Low complexity" evidence="1">
    <location>
        <begin position="266"/>
        <end position="286"/>
    </location>
</feature>
<reference evidence="2 3" key="1">
    <citation type="journal article" date="2018" name="Evol. Lett.">
        <title>Horizontal gene cluster transfer increased hallucinogenic mushroom diversity.</title>
        <authorList>
            <person name="Reynolds H.T."/>
            <person name="Vijayakumar V."/>
            <person name="Gluck-Thaler E."/>
            <person name="Korotkin H.B."/>
            <person name="Matheny P.B."/>
            <person name="Slot J.C."/>
        </authorList>
    </citation>
    <scope>NUCLEOTIDE SEQUENCE [LARGE SCALE GENOMIC DNA]</scope>
    <source>
        <strain evidence="2 3">2631</strain>
    </source>
</reference>
<feature type="compositionally biased region" description="Polar residues" evidence="1">
    <location>
        <begin position="334"/>
        <end position="349"/>
    </location>
</feature>
<evidence type="ECO:0000313" key="3">
    <source>
        <dbReference type="Proteomes" id="UP000283269"/>
    </source>
</evidence>
<sequence length="700" mass="77550">MSTSDGDLVNGPSANTDSNGGIQSLRSSLYSLALSVNTILPQYSISNSSSGYDIETPASFEQDIRGETYRFQVLSEQSPSSRQQSHNNYSRSSFQSDRTARPPRYSTISTSYQSAEPRNQDLTVQHYEHSFFIQSKKPWATAFMFTPKSIPGMSQPPQTTPKIPVIYGEEPVLGMLELDIDSPKAIEQIAISLQGRVWNGYSDVSTKIMEQSYLLWCKSNPQTPTSKEMKLLGSHQLPFSFRVHNVLPQNTFGESNTLSPQDTSVSPYEELPSLASSSSSKLSPVSTRPLRAKGPSNWSLKSQNAKQNISRASNPLSPQDTILSSYRDKEMRSPASSSSNRTPPVSTRATLREKGQPSWPPRSSPPSSRTPEPSVGSDPLPPSFKEKGIPASVEYTLSVRIQRRLRPDNVIKTDVLYVPSTIAEAASSKRQSAYVAGAVAPGPYHDPEGWFALPNAIMRGGVNGRPIQIDCTLHIGEPRSYSRGTTIPCYLTFSSDDLHSLRLICNPNAPLVRLTRRLRQFEARKVQAQSSSSVTPFRDEGTTEYDNECILTKCTILTLAMWRTPSKEVLESLDYNSCYLEGEIHLEDSLLPSYSSRLFTVEVRDPPPNLSTLFNVSVQYHVELLPPISEIFKISPDMDTETKDGKGILASSLVTITTLRAPGEPAPITFSEPPTYGKFPEVTKEEPEWNNRSLEQFGLI</sequence>
<evidence type="ECO:0000313" key="2">
    <source>
        <dbReference type="EMBL" id="PPQ84536.1"/>
    </source>
</evidence>